<keyword evidence="1" id="KW-0812">Transmembrane</keyword>
<dbReference type="EMBL" id="QDKQ01000044">
    <property type="protein sequence ID" value="PVM88818.1"/>
    <property type="molecule type" value="Genomic_DNA"/>
</dbReference>
<proteinExistence type="predicted"/>
<comment type="caution">
    <text evidence="2">The sequence shown here is derived from an EMBL/GenBank/DDBJ whole genome shotgun (WGS) entry which is preliminary data.</text>
</comment>
<protein>
    <submittedName>
        <fullName evidence="2">DUF4386 domain-containing protein</fullName>
    </submittedName>
</protein>
<dbReference type="Proteomes" id="UP000245073">
    <property type="component" value="Unassembled WGS sequence"/>
</dbReference>
<keyword evidence="1" id="KW-0472">Membrane</keyword>
<dbReference type="Pfam" id="PF14329">
    <property type="entry name" value="DUF4386"/>
    <property type="match status" value="1"/>
</dbReference>
<keyword evidence="3" id="KW-1185">Reference proteome</keyword>
<dbReference type="OrthoDB" id="5421633at2"/>
<reference evidence="2 3" key="1">
    <citation type="submission" date="2018-04" db="EMBL/GenBank/DDBJ databases">
        <title>The genome sequence of Caulobacter sp. 744.</title>
        <authorList>
            <person name="Gao J."/>
            <person name="Sun J."/>
        </authorList>
    </citation>
    <scope>NUCLEOTIDE SEQUENCE [LARGE SCALE GENOMIC DNA]</scope>
    <source>
        <strain evidence="2 3">774</strain>
    </source>
</reference>
<feature type="transmembrane region" description="Helical" evidence="1">
    <location>
        <begin position="12"/>
        <end position="30"/>
    </location>
</feature>
<evidence type="ECO:0000256" key="1">
    <source>
        <dbReference type="SAM" id="Phobius"/>
    </source>
</evidence>
<organism evidence="2 3">
    <name type="scientific">Caulobacter endophyticus</name>
    <dbReference type="NCBI Taxonomy" id="2172652"/>
    <lineage>
        <taxon>Bacteria</taxon>
        <taxon>Pseudomonadati</taxon>
        <taxon>Pseudomonadota</taxon>
        <taxon>Alphaproteobacteria</taxon>
        <taxon>Caulobacterales</taxon>
        <taxon>Caulobacteraceae</taxon>
        <taxon>Caulobacter</taxon>
    </lineage>
</organism>
<gene>
    <name evidence="2" type="ORF">DDF67_12625</name>
</gene>
<feature type="transmembrane region" description="Helical" evidence="1">
    <location>
        <begin position="90"/>
        <end position="111"/>
    </location>
</feature>
<sequence>MTSRLDERPQLHARAVGFLYLLVILLGGFSEGYLRSALVVPGDAAATVARLVAAPDLWRLGTAANLAVVLIAVVQLWLEYLLLRRAGRNLALLFLLLNAVSLAVEAVSKVFELMVLPLATDGGASAHAMAAMALVGHDIAFNVALVFFGMTCLASGALVFRSGYLPRGVGLLMQAAGGAYLALTLSNLFAPAFAGAASPVCFALILAGEGAMCLWLLIMGVDRDRWAGKRAMF</sequence>
<evidence type="ECO:0000313" key="3">
    <source>
        <dbReference type="Proteomes" id="UP000245073"/>
    </source>
</evidence>
<evidence type="ECO:0000313" key="2">
    <source>
        <dbReference type="EMBL" id="PVM88818.1"/>
    </source>
</evidence>
<feature type="transmembrane region" description="Helical" evidence="1">
    <location>
        <begin position="196"/>
        <end position="221"/>
    </location>
</feature>
<keyword evidence="1" id="KW-1133">Transmembrane helix</keyword>
<name>A0A2T9JYI9_9CAUL</name>
<feature type="transmembrane region" description="Helical" evidence="1">
    <location>
        <begin position="57"/>
        <end position="78"/>
    </location>
</feature>
<dbReference type="RefSeq" id="WP_109101242.1">
    <property type="nucleotide sequence ID" value="NZ_QDKQ01000044.1"/>
</dbReference>
<feature type="transmembrane region" description="Helical" evidence="1">
    <location>
        <begin position="139"/>
        <end position="159"/>
    </location>
</feature>
<dbReference type="InterPro" id="IPR025495">
    <property type="entry name" value="DUF4386"/>
</dbReference>
<accession>A0A2T9JYI9</accession>
<feature type="transmembrane region" description="Helical" evidence="1">
    <location>
        <begin position="171"/>
        <end position="190"/>
    </location>
</feature>
<dbReference type="AlphaFoldDB" id="A0A2T9JYI9"/>